<dbReference type="InterPro" id="IPR036423">
    <property type="entry name" value="SOD-like_Cu/Zn_dom_sf"/>
</dbReference>
<dbReference type="InterPro" id="IPR024134">
    <property type="entry name" value="SOD_Cu/Zn_/chaperone"/>
</dbReference>
<gene>
    <name evidence="5" type="primary">sodC</name>
    <name evidence="5" type="ORF">UC8_08510</name>
</gene>
<keyword evidence="3" id="KW-0732">Signal</keyword>
<reference evidence="5 6" key="1">
    <citation type="submission" date="2019-08" db="EMBL/GenBank/DDBJ databases">
        <title>Deep-cultivation of Planctomycetes and their phenomic and genomic characterization uncovers novel biology.</title>
        <authorList>
            <person name="Wiegand S."/>
            <person name="Jogler M."/>
            <person name="Boedeker C."/>
            <person name="Pinto D."/>
            <person name="Vollmers J."/>
            <person name="Rivas-Marin E."/>
            <person name="Kohn T."/>
            <person name="Peeters S.H."/>
            <person name="Heuer A."/>
            <person name="Rast P."/>
            <person name="Oberbeckmann S."/>
            <person name="Bunk B."/>
            <person name="Jeske O."/>
            <person name="Meyerdierks A."/>
            <person name="Storesund J.E."/>
            <person name="Kallscheuer N."/>
            <person name="Luecker S."/>
            <person name="Lage O.M."/>
            <person name="Pohl T."/>
            <person name="Merkel B.J."/>
            <person name="Hornburger P."/>
            <person name="Mueller R.-W."/>
            <person name="Bruemmer F."/>
            <person name="Labrenz M."/>
            <person name="Spormann A.M."/>
            <person name="Op den Camp H."/>
            <person name="Overmann J."/>
            <person name="Amann R."/>
            <person name="Jetten M.S.M."/>
            <person name="Mascher T."/>
            <person name="Medema M.H."/>
            <person name="Devos D.P."/>
            <person name="Kaster A.-K."/>
            <person name="Ovreas L."/>
            <person name="Rohde M."/>
            <person name="Galperin M.Y."/>
            <person name="Jogler C."/>
        </authorList>
    </citation>
    <scope>NUCLEOTIDE SEQUENCE [LARGE SCALE GENOMIC DNA]</scope>
    <source>
        <strain evidence="5 6">UC8</strain>
    </source>
</reference>
<dbReference type="EMBL" id="CP042914">
    <property type="protein sequence ID" value="QEG38893.1"/>
    <property type="molecule type" value="Genomic_DNA"/>
</dbReference>
<feature type="signal peptide" evidence="3">
    <location>
        <begin position="1"/>
        <end position="24"/>
    </location>
</feature>
<accession>A0A5B9QY82</accession>
<evidence type="ECO:0000259" key="4">
    <source>
        <dbReference type="Pfam" id="PF00080"/>
    </source>
</evidence>
<dbReference type="KEGG" id="rul:UC8_08510"/>
<dbReference type="EC" id="1.15.1.1" evidence="5"/>
<comment type="similarity">
    <text evidence="1">Belongs to the Cu-Zn superoxide dismutase family.</text>
</comment>
<evidence type="ECO:0000313" key="5">
    <source>
        <dbReference type="EMBL" id="QEG38893.1"/>
    </source>
</evidence>
<dbReference type="Pfam" id="PF00080">
    <property type="entry name" value="Sod_Cu"/>
    <property type="match status" value="1"/>
</dbReference>
<evidence type="ECO:0000313" key="6">
    <source>
        <dbReference type="Proteomes" id="UP000325286"/>
    </source>
</evidence>
<dbReference type="AlphaFoldDB" id="A0A5B9QY82"/>
<dbReference type="CDD" id="cd00305">
    <property type="entry name" value="Cu-Zn_Superoxide_Dismutase"/>
    <property type="match status" value="1"/>
</dbReference>
<sequence length="200" mass="20667" precursor="true">MMSRISRFVASAALACFAASPVIAQDAAHSHAHGDHDHAHAADLPTLGVAVVLPTKGNKARGVLRLKQQGADVQVTGKIRNLTEGKHGFHIHQFGDLRDMATGKSAGGHFNPSGVDHGTPGHGHAGDLGNITADADGVATVDVTLPKAQLHFFLGRCFVVHADADDLQSQPSGNAGPRVGLGIIGVGNPDFKPARKQAAK</sequence>
<organism evidence="5 6">
    <name type="scientific">Roseimaritima ulvae</name>
    <dbReference type="NCBI Taxonomy" id="980254"/>
    <lineage>
        <taxon>Bacteria</taxon>
        <taxon>Pseudomonadati</taxon>
        <taxon>Planctomycetota</taxon>
        <taxon>Planctomycetia</taxon>
        <taxon>Pirellulales</taxon>
        <taxon>Pirellulaceae</taxon>
        <taxon>Roseimaritima</taxon>
    </lineage>
</organism>
<dbReference type="GO" id="GO:0004784">
    <property type="term" value="F:superoxide dismutase activity"/>
    <property type="evidence" value="ECO:0007669"/>
    <property type="project" value="UniProtKB-EC"/>
</dbReference>
<dbReference type="InterPro" id="IPR001424">
    <property type="entry name" value="SOD_Cu_Zn_dom"/>
</dbReference>
<dbReference type="RefSeq" id="WP_238388865.1">
    <property type="nucleotide sequence ID" value="NZ_CP042914.1"/>
</dbReference>
<dbReference type="GO" id="GO:0005507">
    <property type="term" value="F:copper ion binding"/>
    <property type="evidence" value="ECO:0007669"/>
    <property type="project" value="InterPro"/>
</dbReference>
<evidence type="ECO:0000256" key="1">
    <source>
        <dbReference type="ARBA" id="ARBA00010457"/>
    </source>
</evidence>
<feature type="chain" id="PRO_5022703577" evidence="3">
    <location>
        <begin position="25"/>
        <end position="200"/>
    </location>
</feature>
<dbReference type="SUPFAM" id="SSF49329">
    <property type="entry name" value="Cu,Zn superoxide dismutase-like"/>
    <property type="match status" value="1"/>
</dbReference>
<dbReference type="Gene3D" id="2.60.40.200">
    <property type="entry name" value="Superoxide dismutase, copper/zinc binding domain"/>
    <property type="match status" value="1"/>
</dbReference>
<name>A0A5B9QY82_9BACT</name>
<keyword evidence="5" id="KW-0560">Oxidoreductase</keyword>
<feature type="region of interest" description="Disordered" evidence="2">
    <location>
        <begin position="168"/>
        <end position="187"/>
    </location>
</feature>
<proteinExistence type="inferred from homology"/>
<evidence type="ECO:0000256" key="3">
    <source>
        <dbReference type="SAM" id="SignalP"/>
    </source>
</evidence>
<dbReference type="Proteomes" id="UP000325286">
    <property type="component" value="Chromosome"/>
</dbReference>
<dbReference type="PANTHER" id="PTHR10003">
    <property type="entry name" value="SUPEROXIDE DISMUTASE CU-ZN -RELATED"/>
    <property type="match status" value="1"/>
</dbReference>
<keyword evidence="6" id="KW-1185">Reference proteome</keyword>
<feature type="domain" description="Superoxide dismutase copper/zinc binding" evidence="4">
    <location>
        <begin position="61"/>
        <end position="184"/>
    </location>
</feature>
<protein>
    <submittedName>
        <fullName evidence="5">Superoxide dismutase [Cu-Zn]</fullName>
        <ecNumber evidence="5">1.15.1.1</ecNumber>
    </submittedName>
</protein>
<evidence type="ECO:0000256" key="2">
    <source>
        <dbReference type="SAM" id="MobiDB-lite"/>
    </source>
</evidence>